<evidence type="ECO:0000259" key="9">
    <source>
        <dbReference type="Pfam" id="PF01529"/>
    </source>
</evidence>
<keyword evidence="5 7" id="KW-0472">Membrane</keyword>
<comment type="domain">
    <text evidence="7">The DHHC domain is required for palmitoyltransferase activity.</text>
</comment>
<evidence type="ECO:0000313" key="10">
    <source>
        <dbReference type="EMBL" id="JAV11340.1"/>
    </source>
</evidence>
<dbReference type="GO" id="GO:0016020">
    <property type="term" value="C:membrane"/>
    <property type="evidence" value="ECO:0007669"/>
    <property type="project" value="UniProtKB-SubCell"/>
</dbReference>
<evidence type="ECO:0000256" key="1">
    <source>
        <dbReference type="ARBA" id="ARBA00004141"/>
    </source>
</evidence>
<keyword evidence="2 7" id="KW-0808">Transferase</keyword>
<sequence length="239" mass="27228">MWALWSILFLWILFESTVPMLELLPEENVAFLLLLSISLFFLYKAKHFSQSSQAAASHVDAVDEDSAVLLIHDEMEDQDTNVCQLCRKRVPLRTFHCIPCQVCIVRQDHHNVWLDCCIGASNYRYYLLGCIFGLITLLFGSNLSLTSICHPFLIANVVGVHILMPDDCSDVFDQYDIAVCFVGSVYALAMAGCIILVLMQQIFFISRGITGTEWRRGEFIPQRRHCCGNWRNFLCSSSK</sequence>
<keyword evidence="6 7" id="KW-0012">Acyltransferase</keyword>
<dbReference type="EMBL" id="GFDF01002744">
    <property type="protein sequence ID" value="JAV11340.1"/>
    <property type="molecule type" value="Transcribed_RNA"/>
</dbReference>
<evidence type="ECO:0000256" key="2">
    <source>
        <dbReference type="ARBA" id="ARBA00022679"/>
    </source>
</evidence>
<name>A0A1L8DY02_9DIPT</name>
<reference evidence="10" key="1">
    <citation type="submission" date="2016-12" db="EMBL/GenBank/DDBJ databases">
        <title>An insight into the sialome and mialome of the sand fly, Nyssomyia neivai.</title>
        <authorList>
            <person name="Sebastian V."/>
            <person name="Goulart T.M."/>
            <person name="Oliveira W."/>
            <person name="Calvo E."/>
            <person name="Oliveira L.F."/>
            <person name="Pinto M.C."/>
            <person name="Rosselino A.M."/>
            <person name="Ribeiro J.M."/>
        </authorList>
    </citation>
    <scope>NUCLEOTIDE SEQUENCE</scope>
</reference>
<feature type="transmembrane region" description="Helical" evidence="7">
    <location>
        <begin position="125"/>
        <end position="155"/>
    </location>
</feature>
<comment type="catalytic activity">
    <reaction evidence="7">
        <text>L-cysteinyl-[protein] + hexadecanoyl-CoA = S-hexadecanoyl-L-cysteinyl-[protein] + CoA</text>
        <dbReference type="Rhea" id="RHEA:36683"/>
        <dbReference type="Rhea" id="RHEA-COMP:10131"/>
        <dbReference type="Rhea" id="RHEA-COMP:11032"/>
        <dbReference type="ChEBI" id="CHEBI:29950"/>
        <dbReference type="ChEBI" id="CHEBI:57287"/>
        <dbReference type="ChEBI" id="CHEBI:57379"/>
        <dbReference type="ChEBI" id="CHEBI:74151"/>
        <dbReference type="EC" id="2.3.1.225"/>
    </reaction>
</comment>
<evidence type="ECO:0000256" key="5">
    <source>
        <dbReference type="ARBA" id="ARBA00023136"/>
    </source>
</evidence>
<comment type="subcellular location">
    <subcellularLocation>
        <location evidence="1">Membrane</location>
        <topology evidence="1">Multi-pass membrane protein</topology>
    </subcellularLocation>
</comment>
<protein>
    <recommendedName>
        <fullName evidence="7">Palmitoyltransferase</fullName>
        <ecNumber evidence="7">2.3.1.225</ecNumber>
    </recommendedName>
</protein>
<dbReference type="Pfam" id="PF01529">
    <property type="entry name" value="DHHC"/>
    <property type="match status" value="1"/>
</dbReference>
<dbReference type="InterPro" id="IPR001594">
    <property type="entry name" value="Palmitoyltrfase_DHHC"/>
</dbReference>
<accession>A0A1L8DY02</accession>
<proteinExistence type="inferred from homology"/>
<feature type="transmembrane region" description="Helical" evidence="7">
    <location>
        <begin position="175"/>
        <end position="198"/>
    </location>
</feature>
<evidence type="ECO:0000256" key="6">
    <source>
        <dbReference type="ARBA" id="ARBA00023315"/>
    </source>
</evidence>
<dbReference type="GO" id="GO:0019706">
    <property type="term" value="F:protein-cysteine S-palmitoyltransferase activity"/>
    <property type="evidence" value="ECO:0007669"/>
    <property type="project" value="UniProtKB-EC"/>
</dbReference>
<dbReference type="EC" id="2.3.1.225" evidence="7"/>
<keyword evidence="8" id="KW-0732">Signal</keyword>
<feature type="domain" description="Palmitoyltransferase DHHC" evidence="9">
    <location>
        <begin position="79"/>
        <end position="215"/>
    </location>
</feature>
<evidence type="ECO:0000256" key="7">
    <source>
        <dbReference type="RuleBase" id="RU079119"/>
    </source>
</evidence>
<feature type="transmembrane region" description="Helical" evidence="7">
    <location>
        <begin position="29"/>
        <end position="45"/>
    </location>
</feature>
<evidence type="ECO:0000256" key="3">
    <source>
        <dbReference type="ARBA" id="ARBA00022692"/>
    </source>
</evidence>
<keyword evidence="3 7" id="KW-0812">Transmembrane</keyword>
<evidence type="ECO:0000256" key="4">
    <source>
        <dbReference type="ARBA" id="ARBA00022989"/>
    </source>
</evidence>
<comment type="similarity">
    <text evidence="7">Belongs to the DHHC palmitoyltransferase family.</text>
</comment>
<dbReference type="PROSITE" id="PS50216">
    <property type="entry name" value="DHHC"/>
    <property type="match status" value="1"/>
</dbReference>
<keyword evidence="4 7" id="KW-1133">Transmembrane helix</keyword>
<dbReference type="InterPro" id="IPR039859">
    <property type="entry name" value="PFA4/ZDH16/20/ERF2-like"/>
</dbReference>
<feature type="chain" id="PRO_5013041319" description="Palmitoyltransferase" evidence="8">
    <location>
        <begin position="20"/>
        <end position="239"/>
    </location>
</feature>
<dbReference type="AlphaFoldDB" id="A0A1L8DY02"/>
<dbReference type="PANTHER" id="PTHR12246">
    <property type="entry name" value="PALMITOYLTRANSFERASE ZDHHC16"/>
    <property type="match status" value="1"/>
</dbReference>
<feature type="signal peptide" evidence="8">
    <location>
        <begin position="1"/>
        <end position="19"/>
    </location>
</feature>
<organism evidence="10">
    <name type="scientific">Nyssomyia neivai</name>
    <dbReference type="NCBI Taxonomy" id="330878"/>
    <lineage>
        <taxon>Eukaryota</taxon>
        <taxon>Metazoa</taxon>
        <taxon>Ecdysozoa</taxon>
        <taxon>Arthropoda</taxon>
        <taxon>Hexapoda</taxon>
        <taxon>Insecta</taxon>
        <taxon>Pterygota</taxon>
        <taxon>Neoptera</taxon>
        <taxon>Endopterygota</taxon>
        <taxon>Diptera</taxon>
        <taxon>Nematocera</taxon>
        <taxon>Psychodoidea</taxon>
        <taxon>Psychodidae</taxon>
        <taxon>Nyssomyia</taxon>
    </lineage>
</organism>
<evidence type="ECO:0000256" key="8">
    <source>
        <dbReference type="SAM" id="SignalP"/>
    </source>
</evidence>